<dbReference type="GO" id="GO:0005634">
    <property type="term" value="C:nucleus"/>
    <property type="evidence" value="ECO:0007669"/>
    <property type="project" value="UniProtKB-SubCell"/>
</dbReference>
<feature type="compositionally biased region" description="Basic and acidic residues" evidence="6">
    <location>
        <begin position="4183"/>
        <end position="4199"/>
    </location>
</feature>
<feature type="compositionally biased region" description="Basic and acidic residues" evidence="6">
    <location>
        <begin position="4468"/>
        <end position="4483"/>
    </location>
</feature>
<evidence type="ECO:0000256" key="4">
    <source>
        <dbReference type="ARBA" id="ARBA00022833"/>
    </source>
</evidence>
<feature type="compositionally biased region" description="Low complexity" evidence="6">
    <location>
        <begin position="3474"/>
        <end position="3486"/>
    </location>
</feature>
<feature type="compositionally biased region" description="Low complexity" evidence="6">
    <location>
        <begin position="3423"/>
        <end position="3437"/>
    </location>
</feature>
<evidence type="ECO:0000256" key="5">
    <source>
        <dbReference type="ARBA" id="ARBA00023242"/>
    </source>
</evidence>
<feature type="region of interest" description="Disordered" evidence="6">
    <location>
        <begin position="4013"/>
        <end position="4110"/>
    </location>
</feature>
<feature type="compositionally biased region" description="Basic and acidic residues" evidence="6">
    <location>
        <begin position="3663"/>
        <end position="3684"/>
    </location>
</feature>
<feature type="compositionally biased region" description="Low complexity" evidence="6">
    <location>
        <begin position="22"/>
        <end position="38"/>
    </location>
</feature>
<feature type="compositionally biased region" description="Basic and acidic residues" evidence="6">
    <location>
        <begin position="1466"/>
        <end position="1476"/>
    </location>
</feature>
<dbReference type="InterPro" id="IPR000690">
    <property type="entry name" value="Matrin/U1-C_Znf_C2H2"/>
</dbReference>
<feature type="compositionally biased region" description="Low complexity" evidence="6">
    <location>
        <begin position="502"/>
        <end position="511"/>
    </location>
</feature>
<dbReference type="PROSITE" id="PS50171">
    <property type="entry name" value="ZF_MATRIN"/>
    <property type="match status" value="1"/>
</dbReference>
<dbReference type="Ensembl" id="ENSOABT00000077776.1">
    <property type="protein sequence ID" value="ENSOABP00000066210.1"/>
    <property type="gene ID" value="ENSOABG00000032584.1"/>
</dbReference>
<feature type="compositionally biased region" description="Basic and acidic residues" evidence="6">
    <location>
        <begin position="4044"/>
        <end position="4068"/>
    </location>
</feature>
<feature type="compositionally biased region" description="Basic and acidic residues" evidence="6">
    <location>
        <begin position="2363"/>
        <end position="2384"/>
    </location>
</feature>
<feature type="region of interest" description="Disordered" evidence="6">
    <location>
        <begin position="829"/>
        <end position="878"/>
    </location>
</feature>
<reference evidence="8" key="2">
    <citation type="submission" date="2025-08" db="UniProtKB">
        <authorList>
            <consortium name="Ensembl"/>
        </authorList>
    </citation>
    <scope>IDENTIFICATION</scope>
</reference>
<feature type="region of interest" description="Disordered" evidence="6">
    <location>
        <begin position="2349"/>
        <end position="2467"/>
    </location>
</feature>
<feature type="compositionally biased region" description="Low complexity" evidence="6">
    <location>
        <begin position="829"/>
        <end position="844"/>
    </location>
</feature>
<feature type="compositionally biased region" description="Polar residues" evidence="6">
    <location>
        <begin position="4492"/>
        <end position="4509"/>
    </location>
</feature>
<feature type="compositionally biased region" description="Polar residues" evidence="6">
    <location>
        <begin position="1338"/>
        <end position="1348"/>
    </location>
</feature>
<keyword evidence="3" id="KW-0863">Zinc-finger</keyword>
<feature type="region of interest" description="Disordered" evidence="6">
    <location>
        <begin position="3725"/>
        <end position="3803"/>
    </location>
</feature>
<dbReference type="CDD" id="cd00590">
    <property type="entry name" value="RRM_SF"/>
    <property type="match status" value="2"/>
</dbReference>
<feature type="compositionally biased region" description="Basic residues" evidence="6">
    <location>
        <begin position="651"/>
        <end position="660"/>
    </location>
</feature>
<feature type="region of interest" description="Disordered" evidence="6">
    <location>
        <begin position="1597"/>
        <end position="1618"/>
    </location>
</feature>
<evidence type="ECO:0000259" key="7">
    <source>
        <dbReference type="PROSITE" id="PS50171"/>
    </source>
</evidence>
<reference evidence="8" key="3">
    <citation type="submission" date="2025-09" db="UniProtKB">
        <authorList>
            <consortium name="Ensembl"/>
        </authorList>
    </citation>
    <scope>IDENTIFICATION</scope>
</reference>
<feature type="region of interest" description="Disordered" evidence="6">
    <location>
        <begin position="445"/>
        <end position="514"/>
    </location>
</feature>
<feature type="compositionally biased region" description="Basic and acidic residues" evidence="6">
    <location>
        <begin position="2979"/>
        <end position="3012"/>
    </location>
</feature>
<feature type="compositionally biased region" description="Low complexity" evidence="6">
    <location>
        <begin position="4447"/>
        <end position="4459"/>
    </location>
</feature>
<feature type="compositionally biased region" description="Basic and acidic residues" evidence="6">
    <location>
        <begin position="4238"/>
        <end position="4260"/>
    </location>
</feature>
<feature type="compositionally biased region" description="Polar residues" evidence="6">
    <location>
        <begin position="2219"/>
        <end position="2265"/>
    </location>
</feature>
<feature type="region of interest" description="Disordered" evidence="6">
    <location>
        <begin position="4331"/>
        <end position="4350"/>
    </location>
</feature>
<comment type="subcellular location">
    <subcellularLocation>
        <location evidence="1">Nucleus</location>
    </subcellularLocation>
</comment>
<feature type="region of interest" description="Disordered" evidence="6">
    <location>
        <begin position="3292"/>
        <end position="3378"/>
    </location>
</feature>
<sequence length="4617" mass="510168">MSHPLHNPYNFGIQSSTQHQNALSSSGASSGTSDTTLGTIPSLRGFPVTYIPPQSSSILDGGVKRSTEMYLGQARKEMRQQPVNQAPCFTGTQEDKFISSTATVASSPVCSASQRHSDFKSSGPCSLDSSSYKKATENDSSRFFSSSTSLSFQGSGESIFSTFSERERDMQSIPGLGDSDYRMQDKPVLPTDSSYPKYSSQEASNILLRFGLEKDDLEYLISYPEDQITPGNLPFILRQIRMKKAESVKPIVHSKACPEPQPTPSMTVMDRFRREGMQQEELAQIIKPSKVIDYGHTSKYTGGFGSDIGKRSGSRANSSESGSMLLMDTYDGGSCNREPLQESTTEVKTSTLVSSCDLRGTVSTNSSMQSYEPPPSWNPTQRLPTQSNPASQEIISSFSLPKKDTDLRLLKSKLVPLKEPEPDCHLALKAQPPLSHIARGVHPDRPGLVLIGNNDNSCTKDQSESQQQAPKVAKPINKQKVLQRQMQQELKKQAEQQRQQDQKQPPVQMGQRQCANPVTPLAPQIIPKPVNFVHMPLPLSSKQCLADRELSEGLPALAMMQDYAAATPQTFPHTCSLCLQKCTGMKEWLLHQNTSFHLDNCKLLRKRYPQWDGKVLTYQGSSNTGKKSSPSSSGKTSQHRHQKTRRESRSRSRSHSPRRRLGSDGRRPKHGNYSCSHSKSPHHHFSSGGRREKLSSGSRSPNSSRHARRSRSRSFSPRKDYLASLRYRSHSRSHERRSSPRRRHEKQLLQKRNDERRSPTRRRDDKRLPLSRSHKSSSSEKRPQQKKLDNSTKRLAKQLLETTGLHSLSKKSDLEAIAEILAELAKMKSPLTSLSSSASTSSSSSKKEKTIKSSESKPGLHKSEASTSSKPKASKSFPSTTVKLHGIVKTFSHEEVVAAVEHFGKTESIVLYRSKLEAKVNFMKEEDAQKLKKLQSIDIKGIPVTVVREQDTVTKKRLPTFTKKQEQLPQKKIVKSTKSTSTRNSFKKPLSLSSGEKKNTTGKLVTKAKVLVSKAKGVSTKQISKTLKQGKVAAKGAVNVVEEKKDASNLKGCNNSKSSGKQQGNAVSKQRPTRKGSESNAKNSVVAPKDTVKVDQLSKKTMNPIKGTAIVTHAKVLVAQAQTASTIDKPQSQLEQLAATVTSTTLNVEEITVKGTNVLFKTSEDKPGVETLKPPEMEIKFQQPTVVSEETTEVLETRNATASGTKNQADDKVYQKEKEVKHAELLESVYTKVVEPIEVESFSGSKCLREPESSEIGQMPPQTSGSSAQAALDTKQTPERIEKGQEQQKGKVDTVHATNVPSKPKTSENKPDETFKTPKSDTNVQESAVMPEDRVRNVSASEMKQQTELAKVETKEASHTEPLESGNKKVTEPKEVEHFTDITTELTKSNKGQTPTSTSETTLVVSPTKHPIDSPHRTQTTIKKPESYENTEVQESGIVPEKTTKVPETKKLSVSETQQQANLLKVETKEPKHSGDCFEDTEVQDSGSAKNDVDEAMEVEHFAEKKALLAKSSEGQTPASTTETKPIIDDPQRLQTRAETKEAKHSEPLESGKTKGTESMKVESSTDTTKTIVKNTETLENQKSAAVLENTTKVLETRNGSASETKHPAKSTSVDVDAKDAKRAESLEIGVLQMSGSSTEAALEAKQMVQSVNTVSQQKDLVIDVTSQKDPPSKTVSNVLAVSTAVAASSKTEPTAATAGKQRQSFSNLTFGEKIEKLMDRNRLNCFKNNKTLLSKVMLITNLPEYQNSCYTEADVANQLTLFGFGYMEDDIYVIPQMRMAFAIAPSVMKAKKLFKSSKEKSIILNGSTLCLEFLIYSFPMNPLGFYSTLMNLVNYQTTDDGSTVIYIKNISPSEANDLREALEKIGSVKNYLPLLNKVFIEFESIYDADRLGVWYSLLKQGFGHNVYRIKIPRNESTARPPRLAAKALPDSKVVAEGATIPTANFGVPQGSTSPFWVTMKTYPFLFPTASPWFVIPDFLTVQLTKKQKNHPPGSVFPHIMLTGLPEGNYRHEDVAKLVWHHFPVHNLHTLYYKIIVLSLQRRAFVYFSDWNACTNFVQLHRKNPISVGGRILNVHFVLQDMHPGSSEEVVYRNLMKWSNIHVPDSESLEERLLCVEISETSVDLIMMVMQVVASSGSFVRFLPLANRIYIEMAQSSRVTQVLEKIASNEHLSTNVIWNKVRRIETLKSLKQRLQDSSEIKVNLELDTTDVKFPTVISGAQPSLSDKGPQTLQQTSTSGSAQPAVSVSSNISKSLTTGQSATSDQGMEETSDKPGTEITITSTIALQASQDVEKAEWGVGEEGSPVTSVTSADGRTVSAASTLAPPVTSLTKSKETIKELPYVNADKPRLIQGTKTQSVDKMSPSKREATSRSDMDKEKMEEKQTSGVEIENQSLVVSTTAKQISTRSFNDSMSSSSSSVSRTSVSSSLQSIETPPFPCQTAQPENPESPEIALHSPSSSCRPSSSMIASTAAAADVTVETYQLHRDKEAKPTESAVGKSGKVLAEGITTETNGTEISVAIHSAAHSQGLELTSQKQNLEIDFNNGIHRESKERTEEVCRNDYSGKYPEEEDFEDYQILDSIEDQTDEQMNEDESQDGTETNLSGFVQEPGNSYQVMDSVTEDQAAIVKEDSQEDATNKDVLDSSMNQTPRIKGARRSIQTQEEMQRSFKASENLGQILNVEKQSLEEQVNKDMSSNADCAKQETFEILDSIDDSTDDHVSSETHIFDELNFSLEDFVTVDEIGDHAGEAAFSHQSCSSHKQNSRRKRERQSSHISSSSSSPVPTDITVKGNLSSNVSKTSSSSFSQSFETCRKTHPSSLKSPARALHTSSSDCRTHSLKMASAAAAEASVDIHQLHKETSSVESESRQSPGPEKSHRLHELDSQVMESDTDAVKTCSKEWSEIGLDASVQVLHGVSKHQVTTIQEDDRLVENEDSAEKRVVEENKIQIMENSDKSTVLDAADKIEMSIISSNQSPRGQTEERRRKEKEEMFSEESCKAFKDADNGDMKDNLSDSTDQETFEILDSTDDHTDDHASSNTSLFDEQNFNLEDFVTVDEIVDDVEDLALDHPSTASSKQNSRMKSERQGSNVSSPVKQTSTRSLKDSKSSATYSSFSHSLSKSMKATVRSSLCMAMETPASSVEKAPSSNPKSPARALQVLYPGFRTCASKAALSGVETCQPNEEQAKPTESLVVKSDHKVSADGIALKIVESKSSQSSGHEQGQKCFGDGYKVLDSIEDESPEEFSEMEMDAPFKALDSVTEDQTATVQEATQTVENEGSTLIQLSEEHMIQVDNSDKSVAEDSAERNEVLDASKSQASRSRADGRWGKEKEEQMLSGEACKDSGQMTNVKHQSIKEASPDSTEEEGFEALDSANDHANDQLVSDTALFDEQNFNLENFVTVDEIFDDSGEDQSTDVLSSAEQTSLKSLKGSLSPSSSKTRKSTLKSSLSSNVKMTSLELNETPASPDQKRMSSKAKSPARASYSSSSGFRTHLSKLTLTALVGATIETHQLHREEPNPTESVPVKSDHKVSIKGIAGEIESEISQTPGPEQGQELHEGGFQVLDSVNDDDTCLKECSEIGLDASRKVLDNDIRDQITTVQEPNPLAKNESSTVKQLSEDLILVVDLSDKNAAKSSGDGSKGNDEKTLLEESSKASKDASLIAEGKKQALEEGDNTVKEGTEKQTFEILDSTDSHNDDYISSDIHLFDEQNFESFVTVDEIVEDVDDNQGTSSSEQNSRKKRKRQNSDVSSSAKQISTRSSKESKNSALSSKSKSTEASEKSTLSLGLTTESPKKQKGSSEPTKFNTISMQSAQATKTPLFSSSLPVEIHASPFRRAQPRKTESPARRPHTVSSGHKTHLSEMASTSDIEASVKIQYSNQSEKKTSAKSDHKVSAEGITAGDYVGKCIEEEEEDGETYQVIDSVDDQTEEQLDKDGNQDACAKTKYPGPKQSHTLHGEGSQILDNIKYTIRNEIKQHLEGQDFTSTNATEAFEILDSVDDLTEIEDDNQKLETLSTQVSKEATEEEEEAYQVIDSVEDEPATAETKLEADNKEKRTEKSNEAKRDDRQTRTSGSRTRTSKSEEEGKLPIKEDKMVKKYETRTKKSTTEKDKNILKDTEKIIHGKVNFDKDESVQDAFTAERSDSRRSARGYKEVKLAYTEQSKKPEAVVTDNSNSAITAQSTSGRKERTAKEVPTKDKTTVRRRTTWAVDSQKQDPEKNRENEERAPPTERTLTTKSDALIKDLREDSTYEMHPAKDDDVRNNQPATSENTRLERPRKYIEKTVLDDTSELVTLDEVGADEGGEKCVLEGEEWNREITEDELQEFVTLDEIGEEEEEGHEVCPLNPDSQSVKSLNRETLSNVNEAVDDENEKGVKKEAQKISRSNKRKRDDNAEENVNLKRDEDKDKKAVRTRTSGQARKRTRQIPVRKSVRGKKGDATHEREDAETESLPAASLESSSLDKNVSVLSSDDKPDSQKTEEKPESQPDVDAASAGQQQQPEYLDNQTQEGPSRSDVKAISKRRRALIEPKAKRSCSQSPHVTDNLDADASLGDEHVVQKMGLFCNLCSIFYLDEQNATDLHCRSQKHQVNLKKHQQKLRPRPSRMSTRNYQGSVKDEYN</sequence>
<evidence type="ECO:0000256" key="3">
    <source>
        <dbReference type="ARBA" id="ARBA00022771"/>
    </source>
</evidence>
<feature type="compositionally biased region" description="Basic and acidic residues" evidence="6">
    <location>
        <begin position="489"/>
        <end position="501"/>
    </location>
</feature>
<feature type="compositionally biased region" description="Acidic residues" evidence="6">
    <location>
        <begin position="3016"/>
        <end position="3026"/>
    </location>
</feature>
<feature type="region of interest" description="Disordered" evidence="6">
    <location>
        <begin position="3068"/>
        <end position="3116"/>
    </location>
</feature>
<keyword evidence="5" id="KW-0539">Nucleus</keyword>
<evidence type="ECO:0000313" key="8">
    <source>
        <dbReference type="Ensembl" id="ENSOABP00000066210.1"/>
    </source>
</evidence>
<feature type="compositionally biased region" description="Acidic residues" evidence="6">
    <location>
        <begin position="4022"/>
        <end position="4040"/>
    </location>
</feature>
<feature type="region of interest" description="Disordered" evidence="6">
    <location>
        <begin position="2751"/>
        <end position="2805"/>
    </location>
</feature>
<feature type="compositionally biased region" description="Polar residues" evidence="6">
    <location>
        <begin position="3746"/>
        <end position="3758"/>
    </location>
</feature>
<feature type="compositionally biased region" description="Polar residues" evidence="6">
    <location>
        <begin position="1513"/>
        <end position="1524"/>
    </location>
</feature>
<feature type="compositionally biased region" description="Basic and acidic residues" evidence="6">
    <location>
        <begin position="3292"/>
        <end position="3311"/>
    </location>
</feature>
<feature type="compositionally biased region" description="Basic residues" evidence="6">
    <location>
        <begin position="727"/>
        <end position="745"/>
    </location>
</feature>
<feature type="region of interest" description="Disordered" evidence="6">
    <location>
        <begin position="2814"/>
        <end position="2833"/>
    </location>
</feature>
<dbReference type="GO" id="GO:0003676">
    <property type="term" value="F:nucleic acid binding"/>
    <property type="evidence" value="ECO:0007669"/>
    <property type="project" value="InterPro"/>
</dbReference>
<name>A0AAZ1XF37_OREAU</name>
<feature type="compositionally biased region" description="Basic and acidic residues" evidence="6">
    <location>
        <begin position="4370"/>
        <end position="4379"/>
    </location>
</feature>
<feature type="region of interest" description="Disordered" evidence="6">
    <location>
        <begin position="1242"/>
        <end position="1492"/>
    </location>
</feature>
<feature type="compositionally biased region" description="Polar residues" evidence="6">
    <location>
        <begin position="378"/>
        <end position="391"/>
    </location>
</feature>
<keyword evidence="4" id="KW-0862">Zinc</keyword>
<feature type="compositionally biased region" description="Polar residues" evidence="6">
    <location>
        <begin position="1417"/>
        <end position="1434"/>
    </location>
</feature>
<feature type="compositionally biased region" description="Polar residues" evidence="6">
    <location>
        <begin position="4169"/>
        <end position="4182"/>
    </location>
</feature>
<feature type="region of interest" description="Disordered" evidence="6">
    <location>
        <begin position="3926"/>
        <end position="3958"/>
    </location>
</feature>
<feature type="compositionally biased region" description="Basic and acidic residues" evidence="6">
    <location>
        <begin position="4127"/>
        <end position="4165"/>
    </location>
</feature>
<feature type="compositionally biased region" description="Polar residues" evidence="6">
    <location>
        <begin position="453"/>
        <end position="469"/>
    </location>
</feature>
<feature type="compositionally biased region" description="Low complexity" evidence="6">
    <location>
        <begin position="2456"/>
        <end position="2467"/>
    </location>
</feature>
<feature type="compositionally biased region" description="Basic and acidic residues" evidence="6">
    <location>
        <begin position="4211"/>
        <end position="4227"/>
    </location>
</feature>
<feature type="compositionally biased region" description="Low complexity" evidence="6">
    <location>
        <begin position="865"/>
        <end position="878"/>
    </location>
</feature>
<feature type="compositionally biased region" description="Polar residues" evidence="6">
    <location>
        <begin position="361"/>
        <end position="370"/>
    </location>
</feature>
<reference evidence="9" key="1">
    <citation type="submission" date="2020-03" db="EMBL/GenBank/DDBJ databases">
        <title>Evolution of repeat sequences and sex chromosomes of tilapia species revealed by chromosome-level genomes.</title>
        <authorList>
            <person name="Xu L."/>
            <person name="Tao W."/>
            <person name="Wang D."/>
            <person name="Zhou Q."/>
        </authorList>
    </citation>
    <scope>NUCLEOTIDE SEQUENCE [LARGE SCALE GENOMIC DNA]</scope>
    <source>
        <strain evidence="9">Israel</strain>
    </source>
</reference>
<feature type="region of interest" description="Disordered" evidence="6">
    <location>
        <begin position="3832"/>
        <end position="3866"/>
    </location>
</feature>
<feature type="compositionally biased region" description="Basic residues" evidence="6">
    <location>
        <begin position="4585"/>
        <end position="4600"/>
    </location>
</feature>
<feature type="compositionally biased region" description="Basic and acidic residues" evidence="6">
    <location>
        <begin position="2857"/>
        <end position="2867"/>
    </location>
</feature>
<keyword evidence="9" id="KW-1185">Reference proteome</keyword>
<feature type="compositionally biased region" description="Basic and acidic residues" evidence="6">
    <location>
        <begin position="777"/>
        <end position="791"/>
    </location>
</feature>
<feature type="compositionally biased region" description="Polar residues" evidence="6">
    <location>
        <begin position="3451"/>
        <end position="3465"/>
    </location>
</feature>
<feature type="compositionally biased region" description="Basic and acidic residues" evidence="6">
    <location>
        <begin position="1442"/>
        <end position="1453"/>
    </location>
</feature>
<feature type="compositionally biased region" description="Polar residues" evidence="6">
    <location>
        <begin position="12"/>
        <end position="21"/>
    </location>
</feature>
<feature type="region of interest" description="Disordered" evidence="6">
    <location>
        <begin position="1508"/>
        <end position="1568"/>
    </location>
</feature>
<feature type="region of interest" description="Disordered" evidence="6">
    <location>
        <begin position="358"/>
        <end position="391"/>
    </location>
</feature>
<feature type="compositionally biased region" description="Low complexity" evidence="6">
    <location>
        <begin position="695"/>
        <end position="704"/>
    </location>
</feature>
<feature type="compositionally biased region" description="Basic and acidic residues" evidence="6">
    <location>
        <begin position="4078"/>
        <end position="4110"/>
    </location>
</feature>
<gene>
    <name evidence="8" type="primary">LOC116332039</name>
</gene>
<proteinExistence type="predicted"/>
<dbReference type="InterPro" id="IPR012677">
    <property type="entry name" value="Nucleotide-bd_a/b_plait_sf"/>
</dbReference>
<feature type="compositionally biased region" description="Basic and acidic residues" evidence="6">
    <location>
        <begin position="3320"/>
        <end position="3333"/>
    </location>
</feature>
<organism evidence="8 9">
    <name type="scientific">Oreochromis aureus</name>
    <name type="common">Israeli tilapia</name>
    <name type="synonym">Chromis aureus</name>
    <dbReference type="NCBI Taxonomy" id="47969"/>
    <lineage>
        <taxon>Eukaryota</taxon>
        <taxon>Metazoa</taxon>
        <taxon>Chordata</taxon>
        <taxon>Craniata</taxon>
        <taxon>Vertebrata</taxon>
        <taxon>Euteleostomi</taxon>
        <taxon>Actinopterygii</taxon>
        <taxon>Neopterygii</taxon>
        <taxon>Teleostei</taxon>
        <taxon>Neoteleostei</taxon>
        <taxon>Acanthomorphata</taxon>
        <taxon>Ovalentaria</taxon>
        <taxon>Cichlomorphae</taxon>
        <taxon>Cichliformes</taxon>
        <taxon>Cichlidae</taxon>
        <taxon>African cichlids</taxon>
        <taxon>Pseudocrenilabrinae</taxon>
        <taxon>Oreochromini</taxon>
        <taxon>Oreochromis</taxon>
    </lineage>
</organism>
<feature type="compositionally biased region" description="Polar residues" evidence="6">
    <location>
        <begin position="1381"/>
        <end position="1405"/>
    </location>
</feature>
<dbReference type="SUPFAM" id="SSF54928">
    <property type="entry name" value="RNA-binding domain, RBD"/>
    <property type="match status" value="1"/>
</dbReference>
<accession>A0AAZ1XF37</accession>
<feature type="compositionally biased region" description="Polar residues" evidence="6">
    <location>
        <begin position="1051"/>
        <end position="1070"/>
    </location>
</feature>
<feature type="compositionally biased region" description="Basic and acidic residues" evidence="6">
    <location>
        <begin position="3640"/>
        <end position="3656"/>
    </location>
</feature>
<feature type="region of interest" description="Disordered" evidence="6">
    <location>
        <begin position="4585"/>
        <end position="4617"/>
    </location>
</feature>
<feature type="compositionally biased region" description="Basic and acidic residues" evidence="6">
    <location>
        <begin position="746"/>
        <end position="768"/>
    </location>
</feature>
<feature type="compositionally biased region" description="Basic and acidic residues" evidence="6">
    <location>
        <begin position="1526"/>
        <end position="1561"/>
    </location>
</feature>
<feature type="compositionally biased region" description="Low complexity" evidence="6">
    <location>
        <begin position="2794"/>
        <end position="2805"/>
    </location>
</feature>
<feature type="compositionally biased region" description="Basic and acidic residues" evidence="6">
    <location>
        <begin position="845"/>
        <end position="855"/>
    </location>
</feature>
<feature type="region of interest" description="Disordered" evidence="6">
    <location>
        <begin position="964"/>
        <end position="999"/>
    </location>
</feature>
<dbReference type="SMART" id="SM00451">
    <property type="entry name" value="ZnF_U1"/>
    <property type="match status" value="2"/>
</dbReference>
<feature type="region of interest" description="Disordered" evidence="6">
    <location>
        <begin position="4360"/>
        <end position="4540"/>
    </location>
</feature>
<evidence type="ECO:0000256" key="6">
    <source>
        <dbReference type="SAM" id="MobiDB-lite"/>
    </source>
</evidence>
<protein>
    <recommendedName>
        <fullName evidence="7">Matrin-type domain-containing protein</fullName>
    </recommendedName>
</protein>
<feature type="compositionally biased region" description="Low complexity" evidence="6">
    <location>
        <begin position="620"/>
        <end position="636"/>
    </location>
</feature>
<feature type="compositionally biased region" description="Basic and acidic residues" evidence="6">
    <location>
        <begin position="1305"/>
        <end position="1319"/>
    </location>
</feature>
<feature type="compositionally biased region" description="Basic and acidic residues" evidence="6">
    <location>
        <begin position="2551"/>
        <end position="2560"/>
    </location>
</feature>
<feature type="region of interest" description="Disordered" evidence="6">
    <location>
        <begin position="4127"/>
        <end position="4276"/>
    </location>
</feature>
<feature type="compositionally biased region" description="Basic and acidic residues" evidence="6">
    <location>
        <begin position="4396"/>
        <end position="4408"/>
    </location>
</feature>
<evidence type="ECO:0000313" key="9">
    <source>
        <dbReference type="Proteomes" id="UP000472276"/>
    </source>
</evidence>
<feature type="compositionally biased region" description="Polar residues" evidence="6">
    <location>
        <begin position="1260"/>
        <end position="1269"/>
    </location>
</feature>
<feature type="region of interest" description="Disordered" evidence="6">
    <location>
        <begin position="1044"/>
        <end position="1089"/>
    </location>
</feature>
<dbReference type="InterPro" id="IPR035979">
    <property type="entry name" value="RBD_domain_sf"/>
</dbReference>
<feature type="compositionally biased region" description="Polar residues" evidence="6">
    <location>
        <begin position="2598"/>
        <end position="2613"/>
    </location>
</feature>
<feature type="region of interest" description="Disordered" evidence="6">
    <location>
        <begin position="2219"/>
        <end position="2276"/>
    </location>
</feature>
<feature type="compositionally biased region" description="Low complexity" evidence="6">
    <location>
        <begin position="2405"/>
        <end position="2431"/>
    </location>
</feature>
<feature type="compositionally biased region" description="Acidic residues" evidence="6">
    <location>
        <begin position="2569"/>
        <end position="2597"/>
    </location>
</feature>
<feature type="compositionally biased region" description="Polar residues" evidence="6">
    <location>
        <begin position="2385"/>
        <end position="2404"/>
    </location>
</feature>
<feature type="compositionally biased region" description="Basic and acidic residues" evidence="6">
    <location>
        <begin position="1350"/>
        <end position="1380"/>
    </location>
</feature>
<dbReference type="Gene3D" id="3.30.70.330">
    <property type="match status" value="2"/>
</dbReference>
<feature type="region of interest" description="Disordered" evidence="6">
    <location>
        <begin position="2970"/>
        <end position="3039"/>
    </location>
</feature>
<feature type="region of interest" description="Disordered" evidence="6">
    <location>
        <begin position="3409"/>
        <end position="3486"/>
    </location>
</feature>
<evidence type="ECO:0000256" key="2">
    <source>
        <dbReference type="ARBA" id="ARBA00022723"/>
    </source>
</evidence>
<dbReference type="GO" id="GO:0008270">
    <property type="term" value="F:zinc ion binding"/>
    <property type="evidence" value="ECO:0007669"/>
    <property type="project" value="UniProtKB-KW"/>
</dbReference>
<feature type="region of interest" description="Disordered" evidence="6">
    <location>
        <begin position="1"/>
        <end position="38"/>
    </location>
</feature>
<dbReference type="RefSeq" id="XP_039466153.1">
    <property type="nucleotide sequence ID" value="XM_039610219.1"/>
</dbReference>
<feature type="region of interest" description="Disordered" evidence="6">
    <location>
        <begin position="3509"/>
        <end position="3528"/>
    </location>
</feature>
<evidence type="ECO:0000256" key="1">
    <source>
        <dbReference type="ARBA" id="ARBA00004123"/>
    </source>
</evidence>
<feature type="compositionally biased region" description="Basic and acidic residues" evidence="6">
    <location>
        <begin position="4433"/>
        <end position="4442"/>
    </location>
</feature>
<keyword evidence="2" id="KW-0479">Metal-binding</keyword>
<dbReference type="Proteomes" id="UP000472276">
    <property type="component" value="Unassembled WGS sequence"/>
</dbReference>
<feature type="region of interest" description="Disordered" evidence="6">
    <location>
        <begin position="617"/>
        <end position="791"/>
    </location>
</feature>
<feature type="compositionally biased region" description="Polar residues" evidence="6">
    <location>
        <begin position="3071"/>
        <end position="3100"/>
    </location>
</feature>
<feature type="compositionally biased region" description="Basic and acidic residues" evidence="6">
    <location>
        <begin position="1276"/>
        <end position="1294"/>
    </location>
</feature>
<feature type="region of interest" description="Disordered" evidence="6">
    <location>
        <begin position="3631"/>
        <end position="3696"/>
    </location>
</feature>
<feature type="region of interest" description="Disordered" evidence="6">
    <location>
        <begin position="164"/>
        <end position="183"/>
    </location>
</feature>
<dbReference type="GeneID" id="116332039"/>
<feature type="region of interest" description="Disordered" evidence="6">
    <location>
        <begin position="2857"/>
        <end position="2880"/>
    </location>
</feature>
<feature type="region of interest" description="Disordered" evidence="6">
    <location>
        <begin position="2551"/>
        <end position="2613"/>
    </location>
</feature>
<dbReference type="InterPro" id="IPR003604">
    <property type="entry name" value="Matrin/U1-like-C_Znf_C2H2"/>
</dbReference>
<feature type="domain" description="Matrin-type" evidence="7">
    <location>
        <begin position="4560"/>
        <end position="4591"/>
    </location>
</feature>